<name>A0A0S4N5J3_9BACT</name>
<evidence type="ECO:0000259" key="3">
    <source>
        <dbReference type="Pfam" id="PF00534"/>
    </source>
</evidence>
<dbReference type="Gene3D" id="3.40.50.2000">
    <property type="entry name" value="Glycogen Phosphorylase B"/>
    <property type="match status" value="2"/>
</dbReference>
<evidence type="ECO:0000313" key="5">
    <source>
        <dbReference type="Proteomes" id="UP000320623"/>
    </source>
</evidence>
<dbReference type="RefSeq" id="WP_140944993.1">
    <property type="nucleotide sequence ID" value="NZ_FAOO01000007.1"/>
</dbReference>
<evidence type="ECO:0000256" key="1">
    <source>
        <dbReference type="ARBA" id="ARBA00022676"/>
    </source>
</evidence>
<dbReference type="PANTHER" id="PTHR12526:SF629">
    <property type="entry name" value="TEICHURONIC ACID BIOSYNTHESIS GLYCOSYLTRANSFERASE TUAH-RELATED"/>
    <property type="match status" value="1"/>
</dbReference>
<accession>A0A0S4N5J3</accession>
<keyword evidence="2 4" id="KW-0808">Transferase</keyword>
<evidence type="ECO:0000256" key="2">
    <source>
        <dbReference type="ARBA" id="ARBA00022679"/>
    </source>
</evidence>
<dbReference type="InterPro" id="IPR001296">
    <property type="entry name" value="Glyco_trans_1"/>
</dbReference>
<dbReference type="AlphaFoldDB" id="A0A0S4N5J3"/>
<gene>
    <name evidence="4" type="ORF">JGI1_01251</name>
</gene>
<keyword evidence="1" id="KW-0328">Glycosyltransferase</keyword>
<reference evidence="5" key="1">
    <citation type="submission" date="2015-11" db="EMBL/GenBank/DDBJ databases">
        <authorList>
            <person name="Varghese N."/>
        </authorList>
    </citation>
    <scope>NUCLEOTIDE SEQUENCE [LARGE SCALE GENOMIC DNA]</scope>
</reference>
<dbReference type="Pfam" id="PF00534">
    <property type="entry name" value="Glycos_transf_1"/>
    <property type="match status" value="1"/>
</dbReference>
<dbReference type="OrthoDB" id="9813214at2"/>
<dbReference type="EMBL" id="FAOO01000007">
    <property type="protein sequence ID" value="CUU05423.1"/>
    <property type="molecule type" value="Genomic_DNA"/>
</dbReference>
<evidence type="ECO:0000313" key="4">
    <source>
        <dbReference type="EMBL" id="CUU05423.1"/>
    </source>
</evidence>
<sequence>MKKILIVFLGNIKNDSRSFKIYKSLKEAGYIVKVICAAEPNEPIIESNDEVIHIKLRKFRRALFKILSFYFKSLPLIIKICADIVISSDLFSLPIAWLISVKCNAKMIYDSREFYSSLASTKNRRFVQKIISLFEEIFTLRCSVILTVNQSIAKLISSKFEKPIFIVRNFPTVKWKSEKTFIYKKQIENALLYLGLFHQDRGFDIYFELIQRLSFEFNDIKLLIVGKGELKNLLLEEIQKRNLESKVEILGPYSPDEEIKFPNIKKIVGLCIIKPVSLSYFFSLPNKIFEYIQAKIPFIASDLPEIRAIIETYKVGILVDPSNISEIVESTRKLLTDHNLYLTMRDHCERATRELTWENEIKSLLDVLEIL</sequence>
<feature type="domain" description="Glycosyl transferase family 1" evidence="3">
    <location>
        <begin position="186"/>
        <end position="347"/>
    </location>
</feature>
<dbReference type="GO" id="GO:0016757">
    <property type="term" value="F:glycosyltransferase activity"/>
    <property type="evidence" value="ECO:0007669"/>
    <property type="project" value="UniProtKB-KW"/>
</dbReference>
<proteinExistence type="predicted"/>
<dbReference type="SUPFAM" id="SSF53756">
    <property type="entry name" value="UDP-Glycosyltransferase/glycogen phosphorylase"/>
    <property type="match status" value="1"/>
</dbReference>
<dbReference type="STRING" id="1643428.GCA_001442855_01224"/>
<organism evidence="4 5">
    <name type="scientific">Candidatus Thermokryptus mobilis</name>
    <dbReference type="NCBI Taxonomy" id="1643428"/>
    <lineage>
        <taxon>Bacteria</taxon>
        <taxon>Pseudomonadati</taxon>
        <taxon>Candidatus Kryptoniota</taxon>
        <taxon>Candidatus Thermokryptus</taxon>
    </lineage>
</organism>
<protein>
    <submittedName>
        <fullName evidence="4">Glycosyltransferase involved in cell wall bisynthesis</fullName>
    </submittedName>
</protein>
<keyword evidence="5" id="KW-1185">Reference proteome</keyword>
<dbReference type="Proteomes" id="UP000320623">
    <property type="component" value="Unassembled WGS sequence"/>
</dbReference>
<dbReference type="PANTHER" id="PTHR12526">
    <property type="entry name" value="GLYCOSYLTRANSFERASE"/>
    <property type="match status" value="1"/>
</dbReference>